<keyword evidence="3" id="KW-0285">Flavoprotein</keyword>
<dbReference type="OrthoDB" id="269227at2759"/>
<evidence type="ECO:0000256" key="5">
    <source>
        <dbReference type="ARBA" id="ARBA00023002"/>
    </source>
</evidence>
<evidence type="ECO:0000256" key="2">
    <source>
        <dbReference type="ARBA" id="ARBA00010790"/>
    </source>
</evidence>
<reference evidence="6 7" key="1">
    <citation type="submission" date="2015-07" db="EMBL/GenBank/DDBJ databases">
        <title>High-quality genome of monoxenous trypanosomatid Leptomonas pyrrhocoris.</title>
        <authorList>
            <person name="Flegontov P."/>
            <person name="Butenko A."/>
            <person name="Firsov S."/>
            <person name="Vlcek C."/>
            <person name="Logacheva M.D."/>
            <person name="Field M."/>
            <person name="Filatov D."/>
            <person name="Flegontova O."/>
            <person name="Gerasimov E."/>
            <person name="Jackson A.P."/>
            <person name="Kelly S."/>
            <person name="Opperdoes F."/>
            <person name="O'Reilly A."/>
            <person name="Votypka J."/>
            <person name="Yurchenko V."/>
            <person name="Lukes J."/>
        </authorList>
    </citation>
    <scope>NUCLEOTIDE SEQUENCE [LARGE SCALE GENOMIC DNA]</scope>
    <source>
        <strain evidence="6">H10</strain>
    </source>
</reference>
<dbReference type="InterPro" id="IPR036188">
    <property type="entry name" value="FAD/NAD-bd_sf"/>
</dbReference>
<comment type="caution">
    <text evidence="6">The sequence shown here is derived from an EMBL/GenBank/DDBJ whole genome shotgun (WGS) entry which is preliminary data.</text>
</comment>
<dbReference type="Proteomes" id="UP000037923">
    <property type="component" value="Unassembled WGS sequence"/>
</dbReference>
<dbReference type="EMBL" id="LGTL01000002">
    <property type="protein sequence ID" value="KPA84614.1"/>
    <property type="molecule type" value="Genomic_DNA"/>
</dbReference>
<evidence type="ECO:0000256" key="4">
    <source>
        <dbReference type="ARBA" id="ARBA00022827"/>
    </source>
</evidence>
<dbReference type="GO" id="GO:0016491">
    <property type="term" value="F:oxidoreductase activity"/>
    <property type="evidence" value="ECO:0007669"/>
    <property type="project" value="UniProtKB-KW"/>
</dbReference>
<gene>
    <name evidence="6" type="ORF">ABB37_01138</name>
</gene>
<keyword evidence="4" id="KW-0274">FAD</keyword>
<accession>A0A0N0VH36</accession>
<dbReference type="GeneID" id="26901433"/>
<name>A0A0N0VH36_LEPPY</name>
<dbReference type="InterPro" id="IPR051473">
    <property type="entry name" value="P2Ox-like"/>
</dbReference>
<dbReference type="RefSeq" id="XP_015663053.1">
    <property type="nucleotide sequence ID" value="XM_015797533.1"/>
</dbReference>
<evidence type="ECO:0000256" key="1">
    <source>
        <dbReference type="ARBA" id="ARBA00001974"/>
    </source>
</evidence>
<dbReference type="PANTHER" id="PTHR42784:SF1">
    <property type="entry name" value="PYRANOSE 2-OXIDASE"/>
    <property type="match status" value="1"/>
</dbReference>
<comment type="similarity">
    <text evidence="2">Belongs to the GMC oxidoreductase family.</text>
</comment>
<organism evidence="6 7">
    <name type="scientific">Leptomonas pyrrhocoris</name>
    <name type="common">Firebug parasite</name>
    <dbReference type="NCBI Taxonomy" id="157538"/>
    <lineage>
        <taxon>Eukaryota</taxon>
        <taxon>Discoba</taxon>
        <taxon>Euglenozoa</taxon>
        <taxon>Kinetoplastea</taxon>
        <taxon>Metakinetoplastina</taxon>
        <taxon>Trypanosomatida</taxon>
        <taxon>Trypanosomatidae</taxon>
        <taxon>Leishmaniinae</taxon>
        <taxon>Leptomonas</taxon>
    </lineage>
</organism>
<dbReference type="AlphaFoldDB" id="A0A0N0VH36"/>
<sequence length="695" mass="75111">MIIAIAAFVVVFLICWYLNFRPRSTNQLKPLYTSRSRPEKVQRCDYVVVGAGAAGLSAVAALLHQTSDDSHVLLIEGGPDPQPSSALTLLLSVGRRDRLLSFAPDLVRVPAEALPRGAKPTFMGLPTPDEGYQVQRPWHFSKVEEDKVAAAAAAVTTAAESKANRYRLLQYTPLPRGVGVGGTGLLDWGMHLNSIWPAHDVASASAGPTTALWARVPVHFPALRNPLSWAFAETVKTAELAPPYLPTADAPVKHGTVFPAYLYLDKDGRRLAMPSAVLADIAPDVLRRRLSVLTGYTVVDVELENSAADKEREEEADIAEKQRLRRVCGVCVRRSGAPSTEKPQTILLTKGVVLSAGAVHSPQLLHDIVAAHNLTLPVPLPTSVPLRDAVALPLIFASMPAVSADSFNARDTKGAAMWWMTQRGPFLAPLGDTAASLPLPQIGPQAELRILLLPFGGRDATRFKSMGWDTVLATPLQAYTMLLIVQGIDGLQHQLTLNKTIAPPGAAHALGLCPHHPSPTLSEEVHRQVQEALLCGIKECRRLTKKHPLSSLSLHPGAESVDFTCLVPVDEAKAVRLAQLSRQMPSKRTARNKAELNELMLWARQQLMTEPYMRRYVDAHAYWLGFASGSSETFLASPSSSMRVAGLENVVVGDASAVTAEQWSTVGKRDTLAAASRSTTMHAAEKAVTELVKAP</sequence>
<protein>
    <submittedName>
        <fullName evidence="6">Uncharacterized protein</fullName>
    </submittedName>
</protein>
<evidence type="ECO:0000313" key="6">
    <source>
        <dbReference type="EMBL" id="KPA84614.1"/>
    </source>
</evidence>
<dbReference type="SUPFAM" id="SSF51905">
    <property type="entry name" value="FAD/NAD(P)-binding domain"/>
    <property type="match status" value="1"/>
</dbReference>
<evidence type="ECO:0000256" key="3">
    <source>
        <dbReference type="ARBA" id="ARBA00022630"/>
    </source>
</evidence>
<keyword evidence="7" id="KW-1185">Reference proteome</keyword>
<dbReference type="Gene3D" id="3.50.50.60">
    <property type="entry name" value="FAD/NAD(P)-binding domain"/>
    <property type="match status" value="1"/>
</dbReference>
<comment type="cofactor">
    <cofactor evidence="1">
        <name>FAD</name>
        <dbReference type="ChEBI" id="CHEBI:57692"/>
    </cofactor>
</comment>
<proteinExistence type="inferred from homology"/>
<keyword evidence="5" id="KW-0560">Oxidoreductase</keyword>
<evidence type="ECO:0000313" key="7">
    <source>
        <dbReference type="Proteomes" id="UP000037923"/>
    </source>
</evidence>
<dbReference type="OMA" id="HAYWLGF"/>
<dbReference type="VEuPathDB" id="TriTrypDB:LpyrH10_02_1120"/>
<dbReference type="PANTHER" id="PTHR42784">
    <property type="entry name" value="PYRANOSE 2-OXIDASE"/>
    <property type="match status" value="1"/>
</dbReference>